<gene>
    <name evidence="1" type="ordered locus">W5S_4744</name>
</gene>
<dbReference type="AlphaFoldDB" id="A0A0H3ICG9"/>
<sequence>MGKAANVSTVRRRNLAELISQRVQPDEPET</sequence>
<evidence type="ECO:0000313" key="2">
    <source>
        <dbReference type="Proteomes" id="UP000008044"/>
    </source>
</evidence>
<protein>
    <submittedName>
        <fullName evidence="1">Uncharacterized protein</fullName>
    </submittedName>
</protein>
<dbReference type="Proteomes" id="UP000008044">
    <property type="component" value="Chromosome"/>
</dbReference>
<dbReference type="STRING" id="1905730.W5S_4744"/>
<evidence type="ECO:0000313" key="1">
    <source>
        <dbReference type="EMBL" id="AFI92784.1"/>
    </source>
</evidence>
<proteinExistence type="predicted"/>
<name>A0A0H3ICG9_PECPM</name>
<dbReference type="EMBL" id="CP003415">
    <property type="protein sequence ID" value="AFI92784.1"/>
    <property type="molecule type" value="Genomic_DNA"/>
</dbReference>
<organism evidence="1 2">
    <name type="scientific">Pectobacterium parmentieri</name>
    <dbReference type="NCBI Taxonomy" id="1905730"/>
    <lineage>
        <taxon>Bacteria</taxon>
        <taxon>Pseudomonadati</taxon>
        <taxon>Pseudomonadota</taxon>
        <taxon>Gammaproteobacteria</taxon>
        <taxon>Enterobacterales</taxon>
        <taxon>Pectobacteriaceae</taxon>
        <taxon>Pectobacterium</taxon>
    </lineage>
</organism>
<dbReference type="KEGG" id="pec:W5S_4744"/>
<reference evidence="1 2" key="1">
    <citation type="journal article" date="2012" name="J. Bacteriol.">
        <title>Genome sequence of Pectobacterium sp. strain SCC3193.</title>
        <authorList>
            <person name="Koskinen J.P."/>
            <person name="Laine P."/>
            <person name="Niemi O."/>
            <person name="Nykyri J."/>
            <person name="Harjunpaa H."/>
            <person name="Auvinen P."/>
            <person name="Paulin L."/>
            <person name="Pirhonen M."/>
            <person name="Palva T."/>
            <person name="Holm L."/>
        </authorList>
    </citation>
    <scope>NUCLEOTIDE SEQUENCE [LARGE SCALE GENOMIC DNA]</scope>
    <source>
        <strain evidence="1 2">SCC3193</strain>
    </source>
</reference>
<dbReference type="HOGENOM" id="CLU_3404734_0_0_6"/>
<accession>A0A0H3ICG9</accession>